<keyword evidence="5" id="KW-1185">Reference proteome</keyword>
<evidence type="ECO:0000259" key="3">
    <source>
        <dbReference type="Pfam" id="PF05065"/>
    </source>
</evidence>
<comment type="caution">
    <text evidence="4">The sequence shown here is derived from an EMBL/GenBank/DDBJ whole genome shotgun (WGS) entry which is preliminary data.</text>
</comment>
<feature type="coiled-coil region" evidence="2">
    <location>
        <begin position="5"/>
        <end position="32"/>
    </location>
</feature>
<evidence type="ECO:0000313" key="5">
    <source>
        <dbReference type="Proteomes" id="UP000288071"/>
    </source>
</evidence>
<dbReference type="Proteomes" id="UP000288071">
    <property type="component" value="Unassembled WGS sequence"/>
</dbReference>
<dbReference type="AlphaFoldDB" id="A0A3S3LS63"/>
<reference evidence="4" key="1">
    <citation type="submission" date="2019-01" db="EMBL/GenBank/DDBJ databases">
        <title>Sinorhodobacter populi sp. nov. isolated from the symptomatic bark tissue of Populus euramericana canker.</title>
        <authorList>
            <person name="Xu G."/>
        </authorList>
    </citation>
    <scope>NUCLEOTIDE SEQUENCE [LARGE SCALE GENOMIC DNA]</scope>
    <source>
        <strain evidence="4">CGMCC 1.12963</strain>
    </source>
</reference>
<evidence type="ECO:0000256" key="2">
    <source>
        <dbReference type="SAM" id="Coils"/>
    </source>
</evidence>
<comment type="subcellular location">
    <subcellularLocation>
        <location evidence="1">Virion</location>
    </subcellularLocation>
</comment>
<dbReference type="SUPFAM" id="SSF56563">
    <property type="entry name" value="Major capsid protein gp5"/>
    <property type="match status" value="1"/>
</dbReference>
<feature type="domain" description="Phage capsid-like C-terminal" evidence="3">
    <location>
        <begin position="152"/>
        <end position="436"/>
    </location>
</feature>
<dbReference type="RefSeq" id="WP_128157157.1">
    <property type="nucleotide sequence ID" value="NZ_JBHSOM010000008.1"/>
</dbReference>
<gene>
    <name evidence="4" type="ORF">EOW66_15240</name>
</gene>
<dbReference type="NCBIfam" id="TIGR01554">
    <property type="entry name" value="major_cap_HK97"/>
    <property type="match status" value="1"/>
</dbReference>
<dbReference type="InterPro" id="IPR054612">
    <property type="entry name" value="Phage_capsid-like_C"/>
</dbReference>
<dbReference type="Gene3D" id="3.30.2400.10">
    <property type="entry name" value="Major capsid protein gp5"/>
    <property type="match status" value="1"/>
</dbReference>
<organism evidence="4 5">
    <name type="scientific">Paenirhodobacter huangdaonensis</name>
    <dbReference type="NCBI Taxonomy" id="2501515"/>
    <lineage>
        <taxon>Bacteria</taxon>
        <taxon>Pseudomonadati</taxon>
        <taxon>Pseudomonadota</taxon>
        <taxon>Alphaproteobacteria</taxon>
        <taxon>Rhodobacterales</taxon>
        <taxon>Rhodobacter group</taxon>
        <taxon>Paenirhodobacter</taxon>
    </lineage>
</organism>
<protein>
    <submittedName>
        <fullName evidence="4">Phage major capsid protein</fullName>
    </submittedName>
</protein>
<sequence length="445" mass="45613">MPKNIADLRRARKAAADTMQAAADRIAALEEQDGAPAPEAMAAATADFEAAQASFTTAQAAVQRAEAVEAAQAAAAIGDGGAGSMAGGTVPAPLSGVPAAAQDPALKGVGFGFAVQALARNRGDRERAVADLDRAGHSAISAALSGASEAAGGVTVPQPLATEVIDLLRARSVVRAAGTRTFPMPAGEMRRAKLLASATASYGAENAVIAASEPSFGALDQSFKKLTALVPIGNSLLRHSGVGIAQVVRDDMLSVMALREDLAFLRGPGGATSPKGLRYWIPAAHWSEGVAATAAASELALRRLVSRVEDADVPMVAPRWIMRASAKNWLASLKDGVGLVLFPSIQANGTLFGYPISTTSQIPDNLGAGGNETEIYFGDFNEAMIGDSMVLTIGVSSEAAYVNDVGDLVSAFANDLTLMRAISEHDFAPAHDEAFAGFSAAGWSI</sequence>
<dbReference type="InterPro" id="IPR024455">
    <property type="entry name" value="Phage_capsid"/>
</dbReference>
<proteinExistence type="predicted"/>
<dbReference type="EMBL" id="SAVA01000009">
    <property type="protein sequence ID" value="RWR50355.1"/>
    <property type="molecule type" value="Genomic_DNA"/>
</dbReference>
<reference evidence="4" key="2">
    <citation type="submission" date="2019-01" db="EMBL/GenBank/DDBJ databases">
        <authorList>
            <person name="Li Y."/>
        </authorList>
    </citation>
    <scope>NUCLEOTIDE SEQUENCE [LARGE SCALE GENOMIC DNA]</scope>
    <source>
        <strain evidence="4">CGMCC 1.12963</strain>
    </source>
</reference>
<evidence type="ECO:0000256" key="1">
    <source>
        <dbReference type="ARBA" id="ARBA00004328"/>
    </source>
</evidence>
<dbReference type="Pfam" id="PF05065">
    <property type="entry name" value="Phage_capsid"/>
    <property type="match status" value="1"/>
</dbReference>
<name>A0A3S3LS63_9RHOB</name>
<keyword evidence="2" id="KW-0175">Coiled coil</keyword>
<evidence type="ECO:0000313" key="4">
    <source>
        <dbReference type="EMBL" id="RWR50355.1"/>
    </source>
</evidence>
<accession>A0A3S3LS63</accession>